<reference evidence="1" key="1">
    <citation type="submission" date="2020-11" db="EMBL/GenBank/DDBJ databases">
        <authorList>
            <person name="Whitehead M."/>
        </authorList>
    </citation>
    <scope>NUCLEOTIDE SEQUENCE</scope>
    <source>
        <strain evidence="1">EGII</strain>
    </source>
</reference>
<evidence type="ECO:0000313" key="2">
    <source>
        <dbReference type="Proteomes" id="UP000606786"/>
    </source>
</evidence>
<organism evidence="1 2">
    <name type="scientific">Ceratitis capitata</name>
    <name type="common">Mediterranean fruit fly</name>
    <name type="synonym">Tephritis capitata</name>
    <dbReference type="NCBI Taxonomy" id="7213"/>
    <lineage>
        <taxon>Eukaryota</taxon>
        <taxon>Metazoa</taxon>
        <taxon>Ecdysozoa</taxon>
        <taxon>Arthropoda</taxon>
        <taxon>Hexapoda</taxon>
        <taxon>Insecta</taxon>
        <taxon>Pterygota</taxon>
        <taxon>Neoptera</taxon>
        <taxon>Endopterygota</taxon>
        <taxon>Diptera</taxon>
        <taxon>Brachycera</taxon>
        <taxon>Muscomorpha</taxon>
        <taxon>Tephritoidea</taxon>
        <taxon>Tephritidae</taxon>
        <taxon>Ceratitis</taxon>
        <taxon>Ceratitis</taxon>
    </lineage>
</organism>
<protein>
    <submittedName>
        <fullName evidence="1">(Mediterranean fruit fly) hypothetical protein</fullName>
    </submittedName>
</protein>
<accession>A0A811UE49</accession>
<gene>
    <name evidence="1" type="ORF">CCAP1982_LOCUS5734</name>
</gene>
<keyword evidence="2" id="KW-1185">Reference proteome</keyword>
<evidence type="ECO:0000313" key="1">
    <source>
        <dbReference type="EMBL" id="CAD6997081.1"/>
    </source>
</evidence>
<dbReference type="EMBL" id="CAJHJT010000012">
    <property type="protein sequence ID" value="CAD6997081.1"/>
    <property type="molecule type" value="Genomic_DNA"/>
</dbReference>
<dbReference type="AlphaFoldDB" id="A0A811UE49"/>
<proteinExistence type="predicted"/>
<sequence length="88" mass="10224">METDVDNDFSSLPVPQKRRHYKKDSRFVFDLYTLCYDENESVDTVELFTSIVNNTAADNWSEKALRSLSSLTRIFRQKDVYSFAAALC</sequence>
<comment type="caution">
    <text evidence="1">The sequence shown here is derived from an EMBL/GenBank/DDBJ whole genome shotgun (WGS) entry which is preliminary data.</text>
</comment>
<name>A0A811UE49_CERCA</name>
<dbReference type="Proteomes" id="UP000606786">
    <property type="component" value="Unassembled WGS sequence"/>
</dbReference>